<evidence type="ECO:0000256" key="5">
    <source>
        <dbReference type="SAM" id="Phobius"/>
    </source>
</evidence>
<keyword evidence="2 5" id="KW-0812">Transmembrane</keyword>
<dbReference type="GO" id="GO:0005774">
    <property type="term" value="C:vacuolar membrane"/>
    <property type="evidence" value="ECO:0007669"/>
    <property type="project" value="TreeGrafter"/>
</dbReference>
<sequence>MAKQPFFTSEDFKMAFSIYCSMCGIGTLGMPGIFARTGPVLGFLATVLLALANIYASVSMSKVLLLAPPSVKTFSDLGEWSMGKTGRWLAVISQMGSCLLVPCAFLVLGGGLLDGLFPGAFSPTVWIILMTVTVLPFCLVPTLKEGAGAAFAGCVGTLVADGLAIGIVVHGMEGHPSTPSPELDLGQVVGAFGNLSLGIGAGIVLADVQRQHSEPSRMPRVVVVTLLVIMLTLMVMGLVPYFSLGCQGNGNVLYSIYPDSTTGLTSVGFKPNWGAVVLAYLAMQMHITIAFAVMLNPAFFIAERLVLGMHQKTPEDIENGGLYQEAGTPVEDLAKQSDAARISISPDRRSKTSLVPATPTDGQANHAYEAEAAEYRGANTVKYIVLRVIIVVILVVISIIFQDHFSDFADFVGASAITTNCVILPLVFYLSKTWDQVPVYERFLAATVLVVCTVLGSYSTYAAGKNLFAPSDSVTFPYCEPEYQSIIYYNQTA</sequence>
<dbReference type="PANTHER" id="PTHR22950:SF349">
    <property type="entry name" value="AMINO ACID TRANSPORTER TRANSMEMBRANE DOMAIN-CONTAINING PROTEIN"/>
    <property type="match status" value="1"/>
</dbReference>
<dbReference type="InterPro" id="IPR013057">
    <property type="entry name" value="AA_transpt_TM"/>
</dbReference>
<feature type="transmembrane region" description="Helical" evidence="5">
    <location>
        <begin position="40"/>
        <end position="67"/>
    </location>
</feature>
<protein>
    <recommendedName>
        <fullName evidence="6">Amino acid transporter transmembrane domain-containing protein</fullName>
    </recommendedName>
</protein>
<feature type="domain" description="Amino acid transporter transmembrane" evidence="6">
    <location>
        <begin position="13"/>
        <end position="456"/>
    </location>
</feature>
<organism evidence="7 8">
    <name type="scientific">Phytophthora pseudosyringae</name>
    <dbReference type="NCBI Taxonomy" id="221518"/>
    <lineage>
        <taxon>Eukaryota</taxon>
        <taxon>Sar</taxon>
        <taxon>Stramenopiles</taxon>
        <taxon>Oomycota</taxon>
        <taxon>Peronosporomycetes</taxon>
        <taxon>Peronosporales</taxon>
        <taxon>Peronosporaceae</taxon>
        <taxon>Phytophthora</taxon>
    </lineage>
</organism>
<gene>
    <name evidence="7" type="ORF">PHYPSEUDO_007922</name>
</gene>
<feature type="transmembrane region" description="Helical" evidence="5">
    <location>
        <begin position="147"/>
        <end position="169"/>
    </location>
</feature>
<comment type="caution">
    <text evidence="7">The sequence shown here is derived from an EMBL/GenBank/DDBJ whole genome shotgun (WGS) entry which is preliminary data.</text>
</comment>
<proteinExistence type="predicted"/>
<feature type="transmembrane region" description="Helical" evidence="5">
    <location>
        <begin position="120"/>
        <end position="140"/>
    </location>
</feature>
<evidence type="ECO:0000256" key="4">
    <source>
        <dbReference type="ARBA" id="ARBA00023136"/>
    </source>
</evidence>
<dbReference type="GO" id="GO:0015179">
    <property type="term" value="F:L-amino acid transmembrane transporter activity"/>
    <property type="evidence" value="ECO:0007669"/>
    <property type="project" value="TreeGrafter"/>
</dbReference>
<feature type="transmembrane region" description="Helical" evidence="5">
    <location>
        <begin position="443"/>
        <end position="463"/>
    </location>
</feature>
<dbReference type="OrthoDB" id="40134at2759"/>
<feature type="transmembrane region" description="Helical" evidence="5">
    <location>
        <begin position="277"/>
        <end position="302"/>
    </location>
</feature>
<evidence type="ECO:0000313" key="7">
    <source>
        <dbReference type="EMBL" id="KAG7390399.1"/>
    </source>
</evidence>
<dbReference type="EMBL" id="JAGDFM010000032">
    <property type="protein sequence ID" value="KAG7390399.1"/>
    <property type="molecule type" value="Genomic_DNA"/>
</dbReference>
<evidence type="ECO:0000256" key="2">
    <source>
        <dbReference type="ARBA" id="ARBA00022692"/>
    </source>
</evidence>
<reference evidence="7" key="1">
    <citation type="submission" date="2021-02" db="EMBL/GenBank/DDBJ databases">
        <authorList>
            <person name="Palmer J.M."/>
        </authorList>
    </citation>
    <scope>NUCLEOTIDE SEQUENCE</scope>
    <source>
        <strain evidence="7">SCRP734</strain>
    </source>
</reference>
<evidence type="ECO:0000256" key="1">
    <source>
        <dbReference type="ARBA" id="ARBA00004141"/>
    </source>
</evidence>
<name>A0A8T1WFJ6_9STRA</name>
<feature type="transmembrane region" description="Helical" evidence="5">
    <location>
        <begin position="12"/>
        <end position="34"/>
    </location>
</feature>
<evidence type="ECO:0000256" key="3">
    <source>
        <dbReference type="ARBA" id="ARBA00022989"/>
    </source>
</evidence>
<dbReference type="PANTHER" id="PTHR22950">
    <property type="entry name" value="AMINO ACID TRANSPORTER"/>
    <property type="match status" value="1"/>
</dbReference>
<keyword evidence="8" id="KW-1185">Reference proteome</keyword>
<feature type="transmembrane region" description="Helical" evidence="5">
    <location>
        <begin position="220"/>
        <end position="242"/>
    </location>
</feature>
<evidence type="ECO:0000313" key="8">
    <source>
        <dbReference type="Proteomes" id="UP000694044"/>
    </source>
</evidence>
<dbReference type="Proteomes" id="UP000694044">
    <property type="component" value="Unassembled WGS sequence"/>
</dbReference>
<keyword evidence="4 5" id="KW-0472">Membrane</keyword>
<accession>A0A8T1WFJ6</accession>
<feature type="transmembrane region" description="Helical" evidence="5">
    <location>
        <begin position="88"/>
        <end position="108"/>
    </location>
</feature>
<feature type="transmembrane region" description="Helical" evidence="5">
    <location>
        <begin position="384"/>
        <end position="402"/>
    </location>
</feature>
<dbReference type="AlphaFoldDB" id="A0A8T1WFJ6"/>
<feature type="transmembrane region" description="Helical" evidence="5">
    <location>
        <begin position="189"/>
        <end position="208"/>
    </location>
</feature>
<keyword evidence="3 5" id="KW-1133">Transmembrane helix</keyword>
<comment type="subcellular location">
    <subcellularLocation>
        <location evidence="1">Membrane</location>
        <topology evidence="1">Multi-pass membrane protein</topology>
    </subcellularLocation>
</comment>
<feature type="transmembrane region" description="Helical" evidence="5">
    <location>
        <begin position="408"/>
        <end position="431"/>
    </location>
</feature>
<dbReference type="Pfam" id="PF01490">
    <property type="entry name" value="Aa_trans"/>
    <property type="match status" value="1"/>
</dbReference>
<evidence type="ECO:0000259" key="6">
    <source>
        <dbReference type="Pfam" id="PF01490"/>
    </source>
</evidence>